<organism evidence="1 2">
    <name type="scientific">Allobacillus salarius</name>
    <dbReference type="NCBI Taxonomy" id="1955272"/>
    <lineage>
        <taxon>Bacteria</taxon>
        <taxon>Bacillati</taxon>
        <taxon>Bacillota</taxon>
        <taxon>Bacilli</taxon>
        <taxon>Bacillales</taxon>
        <taxon>Bacillaceae</taxon>
        <taxon>Allobacillus</taxon>
    </lineage>
</organism>
<protein>
    <recommendedName>
        <fullName evidence="3">DUF1310 family protein</fullName>
    </recommendedName>
</protein>
<gene>
    <name evidence="1" type="ORF">FPQ13_12690</name>
</gene>
<reference evidence="1 2" key="1">
    <citation type="submission" date="2019-07" db="EMBL/GenBank/DDBJ databases">
        <title>Allobacillus sp. nov. SKP isolated from shrimp paste of Euphausiacea.</title>
        <authorList>
            <person name="Kanchanasin P."/>
            <person name="Tanasupawat S."/>
            <person name="Shi W."/>
            <person name="Wu L."/>
            <person name="Ma J."/>
        </authorList>
    </citation>
    <scope>NUCLEOTIDE SEQUENCE [LARGE SCALE GENOMIC DNA]</scope>
    <source>
        <strain evidence="1 2">SKP4-8</strain>
    </source>
</reference>
<dbReference type="AlphaFoldDB" id="A0A556P6G5"/>
<accession>A0A556P6G5</accession>
<name>A0A556P6G5_9BACI</name>
<dbReference type="Proteomes" id="UP000316425">
    <property type="component" value="Unassembled WGS sequence"/>
</dbReference>
<evidence type="ECO:0000313" key="2">
    <source>
        <dbReference type="Proteomes" id="UP000316425"/>
    </source>
</evidence>
<evidence type="ECO:0000313" key="1">
    <source>
        <dbReference type="EMBL" id="TSJ59976.1"/>
    </source>
</evidence>
<dbReference type="RefSeq" id="WP_144089695.1">
    <property type="nucleotide sequence ID" value="NZ_VMHE01000044.1"/>
</dbReference>
<dbReference type="EMBL" id="VMHE01000044">
    <property type="protein sequence ID" value="TSJ59976.1"/>
    <property type="molecule type" value="Genomic_DNA"/>
</dbReference>
<evidence type="ECO:0008006" key="3">
    <source>
        <dbReference type="Google" id="ProtNLM"/>
    </source>
</evidence>
<comment type="caution">
    <text evidence="1">The sequence shown here is derived from an EMBL/GenBank/DDBJ whole genome shotgun (WGS) entry which is preliminary data.</text>
</comment>
<sequence length="149" mass="17429">MKKWIFIFLALCVAISIVYIFYFKTTTFKEVFPSLYENNIKSIQISEKIIDDKMDKERKISITDQEVIKKLLKESSDMKLKKNGDFHSEASNTTSFYFISVIFENTSENFSFYMVDSGLRAADSYTIVENNNLKQALNNHKDVDWESVK</sequence>
<proteinExistence type="predicted"/>
<keyword evidence="2" id="KW-1185">Reference proteome</keyword>